<accession>A0ABQ5JFD4</accession>
<keyword evidence="3" id="KW-1185">Reference proteome</keyword>
<evidence type="ECO:0000313" key="3">
    <source>
        <dbReference type="Proteomes" id="UP001151760"/>
    </source>
</evidence>
<protein>
    <submittedName>
        <fullName evidence="2">Uncharacterized protein</fullName>
    </submittedName>
</protein>
<sequence>MHTSKDDYLINSLRFVSAKESSQIYGVVLLECLTSPEMKESHAYKTYLGHATGVVPPKIARKFKKASPSKKDSILVQADEEPVQKGKQVKRSTKKSSTTPAVGIVFRETLVKTKSTGKEKVDVSRGKGIDLLSEVALAEKAQLKQVRKKSFRNFHKTHPSGSGTVAEKPPSVEKITPTGNDEDDSNNEQEASDEGSGQENESEEQEFNSEQDEESDDDNQEEEEVDQENEYQDDEIESNEDKGMDDTTDQFDDDVDARLEEPTQTAKEVVQGEGADVEMIDAQQGNENLETTQEQVVEDDHVTISTVTKKTEVPATSSSRSSDLALKFLNFLDIPHTDAEIISPFDVLVQHEVPRTQAPTLLTIPVSVITESSPVLTNIPQSLQTFNPPPFVSTPTPPPTTEATNPPTTLPDFTSVFRFNDRITTLEKEVAEIKKDPLHTQVTSLVDEHLDTRLGETREEFMNFLSESVTTRIKEQVKDQLPQILPKEVSNFAPPVIKKLIKESRNEVTLAKDKDEDPSAGSDRGLKKRKLSKDAEPTTRPKKKDSTSGSSKGTKSQPKSSGKSVQSDEPVFEVADSDLPQDQKGNLGDNKDEPRNETASRRPTQNWLMTLAALTSTDKSLKDFDELMSTPIDFSGYILNGLKIENLSQEILLGPAFRLLKGIRSNYAELEYNFEECYKALSKKLDWKILKAYLQGGISTMTYTTSTTKTKATKYDLPGIEDMVPNIWSPVKVAYDRYALWGILYWREQCKSFYAYARGMQSRGDVYSTKHILAVSHVKVMRKHRYGYFEKIVLRRADNVLYRFKEGCSPEVWLFRSESRIFNLELKVIKRRSTSPSLILQDQISEKGNRTLHTKTLWDSFMSIVTRGTGEELHTKLYKFSDGTLTRLLSFLEDITKNIEIEYLPKRRWSNLEKKRAHFMIKDINKLLKERRMMRSLEKFVGGRLYGTNLILLQRTI</sequence>
<feature type="region of interest" description="Disordered" evidence="1">
    <location>
        <begin position="151"/>
        <end position="252"/>
    </location>
</feature>
<feature type="compositionally biased region" description="Basic and acidic residues" evidence="1">
    <location>
        <begin position="507"/>
        <end position="517"/>
    </location>
</feature>
<name>A0ABQ5JFD4_9ASTR</name>
<feature type="region of interest" description="Disordered" evidence="1">
    <location>
        <begin position="70"/>
        <end position="98"/>
    </location>
</feature>
<organism evidence="2 3">
    <name type="scientific">Tanacetum coccineum</name>
    <dbReference type="NCBI Taxonomy" id="301880"/>
    <lineage>
        <taxon>Eukaryota</taxon>
        <taxon>Viridiplantae</taxon>
        <taxon>Streptophyta</taxon>
        <taxon>Embryophyta</taxon>
        <taxon>Tracheophyta</taxon>
        <taxon>Spermatophyta</taxon>
        <taxon>Magnoliopsida</taxon>
        <taxon>eudicotyledons</taxon>
        <taxon>Gunneridae</taxon>
        <taxon>Pentapetalae</taxon>
        <taxon>asterids</taxon>
        <taxon>campanulids</taxon>
        <taxon>Asterales</taxon>
        <taxon>Asteraceae</taxon>
        <taxon>Asteroideae</taxon>
        <taxon>Anthemideae</taxon>
        <taxon>Anthemidinae</taxon>
        <taxon>Tanacetum</taxon>
    </lineage>
</organism>
<feature type="compositionally biased region" description="Low complexity" evidence="1">
    <location>
        <begin position="547"/>
        <end position="564"/>
    </location>
</feature>
<feature type="compositionally biased region" description="Acidic residues" evidence="1">
    <location>
        <begin position="180"/>
        <end position="193"/>
    </location>
</feature>
<comment type="caution">
    <text evidence="2">The sequence shown here is derived from an EMBL/GenBank/DDBJ whole genome shotgun (WGS) entry which is preliminary data.</text>
</comment>
<feature type="region of interest" description="Disordered" evidence="1">
    <location>
        <begin position="507"/>
        <end position="604"/>
    </location>
</feature>
<feature type="compositionally biased region" description="Acidic residues" evidence="1">
    <location>
        <begin position="200"/>
        <end position="238"/>
    </location>
</feature>
<gene>
    <name evidence="2" type="ORF">Tco_1133131</name>
</gene>
<proteinExistence type="predicted"/>
<evidence type="ECO:0000313" key="2">
    <source>
        <dbReference type="EMBL" id="GJU10735.1"/>
    </source>
</evidence>
<evidence type="ECO:0000256" key="1">
    <source>
        <dbReference type="SAM" id="MobiDB-lite"/>
    </source>
</evidence>
<reference evidence="2" key="1">
    <citation type="journal article" date="2022" name="Int. J. Mol. Sci.">
        <title>Draft Genome of Tanacetum Coccineum: Genomic Comparison of Closely Related Tanacetum-Family Plants.</title>
        <authorList>
            <person name="Yamashiro T."/>
            <person name="Shiraishi A."/>
            <person name="Nakayama K."/>
            <person name="Satake H."/>
        </authorList>
    </citation>
    <scope>NUCLEOTIDE SEQUENCE</scope>
</reference>
<dbReference type="Proteomes" id="UP001151760">
    <property type="component" value="Unassembled WGS sequence"/>
</dbReference>
<feature type="compositionally biased region" description="Basic and acidic residues" evidence="1">
    <location>
        <begin position="589"/>
        <end position="600"/>
    </location>
</feature>
<reference evidence="2" key="2">
    <citation type="submission" date="2022-01" db="EMBL/GenBank/DDBJ databases">
        <authorList>
            <person name="Yamashiro T."/>
            <person name="Shiraishi A."/>
            <person name="Satake H."/>
            <person name="Nakayama K."/>
        </authorList>
    </citation>
    <scope>NUCLEOTIDE SEQUENCE</scope>
</reference>
<dbReference type="EMBL" id="BQNB010021856">
    <property type="protein sequence ID" value="GJU10735.1"/>
    <property type="molecule type" value="Genomic_DNA"/>
</dbReference>